<dbReference type="Proteomes" id="UP001174677">
    <property type="component" value="Chromosome 1"/>
</dbReference>
<feature type="compositionally biased region" description="Basic and acidic residues" evidence="3">
    <location>
        <begin position="537"/>
        <end position="552"/>
    </location>
</feature>
<evidence type="ECO:0000256" key="2">
    <source>
        <dbReference type="SAM" id="Coils"/>
    </source>
</evidence>
<feature type="coiled-coil region" evidence="2">
    <location>
        <begin position="334"/>
        <end position="361"/>
    </location>
</feature>
<sequence length="635" mass="71827">MVKDKKDIRPVLVQLGVALALSFAGFLYSRIKCRRPTSSQPPQSPQPPDHVSEVDGGGRAAALEKTSSLGSVERHEDTQIVKIAADNPMVLSPSCRHGGEKDGYLFPEFNDLVEEFDFTASYSGISTKDLDTPTLHVGTTRAFQNVENDDNEQEIRHLNDMVKMLQEREKNLEAQLLEFYGLKEQETAMMELQNRLKISNMQAKLFNLKIESLQTDNQRLQAQVADHAKIIADLDSAKAEIKLLRKMLRSEAEQSKEQILTLKKRVNLLQEQELKAAATDSEIQLKLQKLKDLEAEAEKLRESNFRLHLENSELARQLGSTQILANSVLEDPEVEELRELSNRLRQENADLAKEVERLQAGRCTDLEELVYLRWINACLRYELRNFQPPHGKTVARDLSKSLSPESELKAKQLILEYANTEGMGEIGIDNLDFESDQWSSSHTSYIADPVDFDDSSVSPKNNFRKIKIFNKLRRLIGGNDIQHRNHGSSVGKTGGAEDSDSPLDSSSISTATDAAGDQQSNRLRSLSPDLSRHSSRHSADIQRMKSAKMDDTKNIEIRRRNSHSGFFYGHRRFSSGRISATDFSTENQLEQDPYYTEKSELLKMAEVLMDSRTGKFHRKATSLGSFEAFQRRASQ</sequence>
<feature type="region of interest" description="Disordered" evidence="3">
    <location>
        <begin position="35"/>
        <end position="56"/>
    </location>
</feature>
<keyword evidence="4" id="KW-0472">Membrane</keyword>
<dbReference type="PANTHER" id="PTHR31342">
    <property type="entry name" value="PROTEIN CHUP1, CHLOROPLASTIC"/>
    <property type="match status" value="1"/>
</dbReference>
<dbReference type="PANTHER" id="PTHR31342:SF4">
    <property type="entry name" value="ACTIN BINDING PROTEIN FAMILY"/>
    <property type="match status" value="1"/>
</dbReference>
<feature type="transmembrane region" description="Helical" evidence="4">
    <location>
        <begin position="12"/>
        <end position="31"/>
    </location>
</feature>
<keyword evidence="4" id="KW-1133">Transmembrane helix</keyword>
<feature type="region of interest" description="Disordered" evidence="3">
    <location>
        <begin position="480"/>
        <end position="552"/>
    </location>
</feature>
<evidence type="ECO:0008006" key="7">
    <source>
        <dbReference type="Google" id="ProtNLM"/>
    </source>
</evidence>
<keyword evidence="4" id="KW-0812">Transmembrane</keyword>
<evidence type="ECO:0000256" key="4">
    <source>
        <dbReference type="SAM" id="Phobius"/>
    </source>
</evidence>
<comment type="caution">
    <text evidence="5">The sequence shown here is derived from an EMBL/GenBank/DDBJ whole genome shotgun (WGS) entry which is preliminary data.</text>
</comment>
<keyword evidence="1 2" id="KW-0175">Coiled coil</keyword>
<protein>
    <recommendedName>
        <fullName evidence="7">Protein CHUP1, chloroplastic</fullName>
    </recommendedName>
</protein>
<accession>A0ABQ9NDA7</accession>
<reference evidence="5" key="1">
    <citation type="journal article" date="2023" name="Plant Biotechnol. J.">
        <title>Chromosome-level wild Hevea brasiliensis genome provides new tools for genomic-assisted breeding and valuable loci to elevate rubber yield.</title>
        <authorList>
            <person name="Cheng H."/>
            <person name="Song X."/>
            <person name="Hu Y."/>
            <person name="Wu T."/>
            <person name="Yang Q."/>
            <person name="An Z."/>
            <person name="Feng S."/>
            <person name="Deng Z."/>
            <person name="Wu W."/>
            <person name="Zeng X."/>
            <person name="Tu M."/>
            <person name="Wang X."/>
            <person name="Huang H."/>
        </authorList>
    </citation>
    <scope>NUCLEOTIDE SEQUENCE</scope>
    <source>
        <strain evidence="5">MT/VB/25A 57/8</strain>
    </source>
</reference>
<proteinExistence type="predicted"/>
<evidence type="ECO:0000313" key="5">
    <source>
        <dbReference type="EMBL" id="KAJ9190274.1"/>
    </source>
</evidence>
<feature type="coiled-coil region" evidence="2">
    <location>
        <begin position="148"/>
        <end position="310"/>
    </location>
</feature>
<feature type="compositionally biased region" description="Low complexity" evidence="3">
    <location>
        <begin position="502"/>
        <end position="515"/>
    </location>
</feature>
<gene>
    <name evidence="5" type="ORF">P3X46_001494</name>
</gene>
<evidence type="ECO:0000256" key="3">
    <source>
        <dbReference type="SAM" id="MobiDB-lite"/>
    </source>
</evidence>
<name>A0ABQ9NDA7_HEVBR</name>
<dbReference type="EMBL" id="JARPOI010000001">
    <property type="protein sequence ID" value="KAJ9190274.1"/>
    <property type="molecule type" value="Genomic_DNA"/>
</dbReference>
<dbReference type="InterPro" id="IPR040265">
    <property type="entry name" value="CHUP1/IPGA1-like"/>
</dbReference>
<organism evidence="5 6">
    <name type="scientific">Hevea brasiliensis</name>
    <name type="common">Para rubber tree</name>
    <name type="synonym">Siphonia brasiliensis</name>
    <dbReference type="NCBI Taxonomy" id="3981"/>
    <lineage>
        <taxon>Eukaryota</taxon>
        <taxon>Viridiplantae</taxon>
        <taxon>Streptophyta</taxon>
        <taxon>Embryophyta</taxon>
        <taxon>Tracheophyta</taxon>
        <taxon>Spermatophyta</taxon>
        <taxon>Magnoliopsida</taxon>
        <taxon>eudicotyledons</taxon>
        <taxon>Gunneridae</taxon>
        <taxon>Pentapetalae</taxon>
        <taxon>rosids</taxon>
        <taxon>fabids</taxon>
        <taxon>Malpighiales</taxon>
        <taxon>Euphorbiaceae</taxon>
        <taxon>Crotonoideae</taxon>
        <taxon>Micrandreae</taxon>
        <taxon>Hevea</taxon>
    </lineage>
</organism>
<evidence type="ECO:0000313" key="6">
    <source>
        <dbReference type="Proteomes" id="UP001174677"/>
    </source>
</evidence>
<evidence type="ECO:0000256" key="1">
    <source>
        <dbReference type="ARBA" id="ARBA00023054"/>
    </source>
</evidence>
<keyword evidence="6" id="KW-1185">Reference proteome</keyword>